<gene>
    <name evidence="3" type="primary">TPP</name>
    <name evidence="3" type="ORF">ECANGB1_901</name>
</gene>
<dbReference type="NCBIfam" id="TIGR01484">
    <property type="entry name" value="HAD-SF-IIB"/>
    <property type="match status" value="1"/>
</dbReference>
<dbReference type="Proteomes" id="UP000192639">
    <property type="component" value="Unassembled WGS sequence"/>
</dbReference>
<dbReference type="OrthoDB" id="755951at2759"/>
<comment type="similarity">
    <text evidence="2">In the C-terminal section; belongs to the trehalose phosphatase family.</text>
</comment>
<evidence type="ECO:0000313" key="3">
    <source>
        <dbReference type="EMBL" id="ORD94307.1"/>
    </source>
</evidence>
<dbReference type="GO" id="GO:0003825">
    <property type="term" value="F:alpha,alpha-trehalose-phosphate synthase (UDP-forming) activity"/>
    <property type="evidence" value="ECO:0007669"/>
    <property type="project" value="TreeGrafter"/>
</dbReference>
<comment type="caution">
    <text evidence="3">The sequence shown here is derived from an EMBL/GenBank/DDBJ whole genome shotgun (WGS) entry which is preliminary data.</text>
</comment>
<dbReference type="NCBIfam" id="TIGR00685">
    <property type="entry name" value="T6PP"/>
    <property type="match status" value="1"/>
</dbReference>
<name>A0A1Y1S773_9MICR</name>
<dbReference type="InterPro" id="IPR023214">
    <property type="entry name" value="HAD_sf"/>
</dbReference>
<evidence type="ECO:0000256" key="1">
    <source>
        <dbReference type="ARBA" id="ARBA00005409"/>
    </source>
</evidence>
<dbReference type="Pfam" id="PF02358">
    <property type="entry name" value="Trehalose_PPase"/>
    <property type="match status" value="1"/>
</dbReference>
<accession>A0A1Y1S773</accession>
<dbReference type="InterPro" id="IPR006379">
    <property type="entry name" value="HAD-SF_hydro_IIB"/>
</dbReference>
<dbReference type="Gene3D" id="3.30.70.1020">
    <property type="entry name" value="Trehalose-6-phosphate phosphatase related protein, domain 2"/>
    <property type="match status" value="1"/>
</dbReference>
<evidence type="ECO:0000256" key="2">
    <source>
        <dbReference type="ARBA" id="ARBA00006330"/>
    </source>
</evidence>
<dbReference type="VEuPathDB" id="MicrosporidiaDB:ECANGB1_901"/>
<dbReference type="GO" id="GO:0005829">
    <property type="term" value="C:cytosol"/>
    <property type="evidence" value="ECO:0007669"/>
    <property type="project" value="TreeGrafter"/>
</dbReference>
<protein>
    <submittedName>
        <fullName evidence="3">TPP</fullName>
    </submittedName>
</protein>
<dbReference type="GO" id="GO:0005992">
    <property type="term" value="P:trehalose biosynthetic process"/>
    <property type="evidence" value="ECO:0007669"/>
    <property type="project" value="InterPro"/>
</dbReference>
<sequence length="654" mass="76883">MNTFYIKRHVDYNILKQKKSSLASSKIQRIFKEHREQDSEFMHVDNLVHFYFTVDTAYSKLYSDFMNKKAFETRNLVDSKTVFEEYEEFNKDIARELLVTTTLGKDDLVIVHDHDLLLIGKYLPCKVAMRNVCFDSFFLYRVPFYEQVIEAMQCTNVTVFFKEEDHYNAFNRFLETSYDFEQSHNGVFIEKYINKKKMLEIIEGVKCKENEKNRVVLDTKYLLDAETLIESGNQNVFYLIRIEVDFNEEIDRLIQYYQKSYRNLTMKTISNTDQLIKAFMQQNTVYVGTEYDHYAKQLGIKMHNLEYKHELLSMNDESITKRSGYVLNELEYVKLFGYYNKCTFDIENEEEMEQKQGRAEIRIKEAINGHVESKGDFEQLRKSHSKEIGSTCARNPKEARKLTDGIIAEMRGINRILLDYDGTLREIEKNPLDAVPTEEILQILQENSDRIVLCTGRSREICEKWFPIGIQVYAEHGGLFRDKSGKWKVSEHARRKLTAKEVESLEMENRNESVIHDNIADILKYYAKRTPGCVLEKKEMGYAFHYRNVDLQSTPFVIRHLFRDLAKVQRIYNFLVTKAKMNMEVKMASKKDAVDEIDPMVVAGDDVTDEDMFMAANSDCYTIKVGMGKTWAKYHVEDTSELLEKLRLILGLKQ</sequence>
<dbReference type="EMBL" id="LWDP01000025">
    <property type="protein sequence ID" value="ORD94307.1"/>
    <property type="molecule type" value="Genomic_DNA"/>
</dbReference>
<dbReference type="InterPro" id="IPR001830">
    <property type="entry name" value="Glyco_trans_20"/>
</dbReference>
<dbReference type="SUPFAM" id="SSF56784">
    <property type="entry name" value="HAD-like"/>
    <property type="match status" value="1"/>
</dbReference>
<dbReference type="PANTHER" id="PTHR10788:SF106">
    <property type="entry name" value="BCDNA.GH08860"/>
    <property type="match status" value="1"/>
</dbReference>
<comment type="similarity">
    <text evidence="1">In the N-terminal section; belongs to the glycosyltransferase 20 family.</text>
</comment>
<dbReference type="InterPro" id="IPR036412">
    <property type="entry name" value="HAD-like_sf"/>
</dbReference>
<dbReference type="PANTHER" id="PTHR10788">
    <property type="entry name" value="TREHALOSE-6-PHOSPHATE SYNTHASE"/>
    <property type="match status" value="1"/>
</dbReference>
<dbReference type="AlphaFoldDB" id="A0A1Y1S773"/>
<evidence type="ECO:0000313" key="4">
    <source>
        <dbReference type="Proteomes" id="UP000192639"/>
    </source>
</evidence>
<reference evidence="3 4" key="1">
    <citation type="journal article" date="2017" name="Environ. Microbiol.">
        <title>Decay of the glycolytic pathway and adaptation to intranuclear parasitism within Enterocytozoonidae microsporidia.</title>
        <authorList>
            <person name="Wiredu Boakye D."/>
            <person name="Jaroenlak P."/>
            <person name="Prachumwat A."/>
            <person name="Williams T.A."/>
            <person name="Bateman K.S."/>
            <person name="Itsathitphaisarn O."/>
            <person name="Sritunyalucksana K."/>
            <person name="Paszkiewicz K.H."/>
            <person name="Moore K.A."/>
            <person name="Stentiford G.D."/>
            <person name="Williams B.A."/>
        </authorList>
    </citation>
    <scope>NUCLEOTIDE SEQUENCE [LARGE SCALE GENOMIC DNA]</scope>
    <source>
        <strain evidence="3 4">GB1</strain>
    </source>
</reference>
<dbReference type="GO" id="GO:0004805">
    <property type="term" value="F:trehalose-phosphatase activity"/>
    <property type="evidence" value="ECO:0007669"/>
    <property type="project" value="TreeGrafter"/>
</dbReference>
<proteinExistence type="inferred from homology"/>
<organism evidence="3 4">
    <name type="scientific">Enterospora canceri</name>
    <dbReference type="NCBI Taxonomy" id="1081671"/>
    <lineage>
        <taxon>Eukaryota</taxon>
        <taxon>Fungi</taxon>
        <taxon>Fungi incertae sedis</taxon>
        <taxon>Microsporidia</taxon>
        <taxon>Enterocytozoonidae</taxon>
        <taxon>Enterospora</taxon>
    </lineage>
</organism>
<keyword evidence="4" id="KW-1185">Reference proteome</keyword>
<dbReference type="InterPro" id="IPR003337">
    <property type="entry name" value="Trehalose_PPase"/>
</dbReference>
<dbReference type="Gene3D" id="3.40.50.1000">
    <property type="entry name" value="HAD superfamily/HAD-like"/>
    <property type="match status" value="1"/>
</dbReference>